<dbReference type="Gene3D" id="1.25.10.10">
    <property type="entry name" value="Leucine-rich Repeat Variant"/>
    <property type="match status" value="1"/>
</dbReference>
<dbReference type="Pfam" id="PF22965">
    <property type="entry name" value="INTS7_C"/>
    <property type="match status" value="1"/>
</dbReference>
<dbReference type="Pfam" id="PF24436">
    <property type="entry name" value="INTS7_N"/>
    <property type="match status" value="1"/>
</dbReference>
<keyword evidence="7" id="KW-1185">Reference proteome</keyword>
<evidence type="ECO:0000256" key="1">
    <source>
        <dbReference type="ARBA" id="ARBA00008565"/>
    </source>
</evidence>
<dbReference type="InterPro" id="IPR016024">
    <property type="entry name" value="ARM-type_fold"/>
</dbReference>
<evidence type="ECO:0000313" key="6">
    <source>
        <dbReference type="EnsemblMetazoa" id="CJA16802.1"/>
    </source>
</evidence>
<proteinExistence type="inferred from homology"/>
<reference evidence="6" key="2">
    <citation type="submission" date="2022-06" db="UniProtKB">
        <authorList>
            <consortium name="EnsemblMetazoa"/>
        </authorList>
    </citation>
    <scope>IDENTIFICATION</scope>
    <source>
        <strain evidence="6">DF5081</strain>
    </source>
</reference>
<organism evidence="6 7">
    <name type="scientific">Caenorhabditis japonica</name>
    <dbReference type="NCBI Taxonomy" id="281687"/>
    <lineage>
        <taxon>Eukaryota</taxon>
        <taxon>Metazoa</taxon>
        <taxon>Ecdysozoa</taxon>
        <taxon>Nematoda</taxon>
        <taxon>Chromadorea</taxon>
        <taxon>Rhabditida</taxon>
        <taxon>Rhabditina</taxon>
        <taxon>Rhabditomorpha</taxon>
        <taxon>Rhabditoidea</taxon>
        <taxon>Rhabditidae</taxon>
        <taxon>Peloderinae</taxon>
        <taxon>Caenorhabditis</taxon>
    </lineage>
</organism>
<evidence type="ECO:0000256" key="2">
    <source>
        <dbReference type="ARBA" id="ARBA00015336"/>
    </source>
</evidence>
<protein>
    <recommendedName>
        <fullName evidence="2">Integrator complex subunit 7</fullName>
    </recommendedName>
</protein>
<dbReference type="PANTHER" id="PTHR13322">
    <property type="entry name" value="C1ORF73 PROTEIN"/>
    <property type="match status" value="1"/>
</dbReference>
<dbReference type="Proteomes" id="UP000005237">
    <property type="component" value="Unassembled WGS sequence"/>
</dbReference>
<dbReference type="OMA" id="PYMLPRF"/>
<evidence type="ECO:0000256" key="3">
    <source>
        <dbReference type="SAM" id="MobiDB-lite"/>
    </source>
</evidence>
<dbReference type="InterPro" id="IPR033060">
    <property type="entry name" value="INTS7"/>
</dbReference>
<dbReference type="SUPFAM" id="SSF48371">
    <property type="entry name" value="ARM repeat"/>
    <property type="match status" value="1"/>
</dbReference>
<name>A0A8R1I4U8_CAEJA</name>
<dbReference type="InterPro" id="IPR011989">
    <property type="entry name" value="ARM-like"/>
</dbReference>
<sequence>MSAQAQSAFDKGLRSNQSEQLATISKLGRFLEENPSPTFVNSMLLRVADAFKDGNLDLRVAISRALRQCGSHLTLAFSSAEIFRRILTVSHSNDPSARETVLDVLAVLSPLLPESNQTQHLIRESLSTSHDGEFRAACNALKAFAAISQPFAETIVLQIGKIFEEDEASESRKVLLCAAFSTMSATAYVVEQVFGIADTILRRTTTEEYFYAFLEATTSLCIRTRYAIPKQIDLLLDLLNPQEKDKRRPCRTRKLIILKELKRLSTFSNIWTEKQVKLFVSTLSPLMSERSLAEFFDAAISLVKNCPHSNLLTLKSLVISSTGFGSIANPEVTVRYVHLAAKVFCSPKVFEGDTLELIESTMTALTVIVVNTCTCGKLKTRLANRLYRAVGDLLIGFPLSEFSFSPMIVSAVFSAFDSAKFDDNNQKERLELLCRLADSEKMYISEIHEWAIGVMNTKIDLFEAHPNQFAYLCVAVGTELPSDCSSILFKHSPPLMYETARSALRNGQWKEVASPNLANINLMSMPRYEREWLTALRELADSQLSELSLDALHEQQNHLINALSMMKIARSNKKMERTVRFPIEMITAMLSTSYAYFHVISVIRPFSTYLSGALQPNSFFNPLMAKRFVTALSACESTINEALTDWSVLCRSSFCADSTSFDLITLYYLRVSILLAAVKVMLRKQAADTLIQIPPLSNNRTCSILQRERLQWVTSKFPSLRYQNVPNIKTINVLNMIVEQLAITPYMLPRFFFQQFYHVDFKITTTPQAEKDKAVSVGSGETIPIRVDGAITSTHPSSIRSVIVYAHIAYISNHAHNQILKEVVEPTNNYFTAQFLLNFRAPCELKIRIEFIDQTSRKQWQADGGTTIPISVRESQQSQEMKRSTQSSAPSFLRGSFQQEY</sequence>
<dbReference type="InterPro" id="IPR054519">
    <property type="entry name" value="INTS7_C"/>
</dbReference>
<comment type="similarity">
    <text evidence="1">Belongs to the Integrator subunit 7 family.</text>
</comment>
<dbReference type="GO" id="GO:0034472">
    <property type="term" value="P:snRNA 3'-end processing"/>
    <property type="evidence" value="ECO:0007669"/>
    <property type="project" value="TreeGrafter"/>
</dbReference>
<reference evidence="7" key="1">
    <citation type="submission" date="2010-08" db="EMBL/GenBank/DDBJ databases">
        <authorList>
            <consortium name="Caenorhabditis japonica Sequencing Consortium"/>
            <person name="Wilson R.K."/>
        </authorList>
    </citation>
    <scope>NUCLEOTIDE SEQUENCE [LARGE SCALE GENOMIC DNA]</scope>
    <source>
        <strain evidence="7">DF5081</strain>
    </source>
</reference>
<evidence type="ECO:0000259" key="4">
    <source>
        <dbReference type="Pfam" id="PF22965"/>
    </source>
</evidence>
<dbReference type="InterPro" id="IPR056516">
    <property type="entry name" value="INTS7_N"/>
</dbReference>
<dbReference type="EnsemblMetazoa" id="CJA16802.1">
    <property type="protein sequence ID" value="CJA16802.1"/>
    <property type="gene ID" value="WBGene00136007"/>
</dbReference>
<dbReference type="GO" id="GO:0032039">
    <property type="term" value="C:integrator complex"/>
    <property type="evidence" value="ECO:0007669"/>
    <property type="project" value="InterPro"/>
</dbReference>
<accession>A0A8R1I4U8</accession>
<feature type="domain" description="Integrator complex subunit 7 N-terminal" evidence="5">
    <location>
        <begin position="8"/>
        <end position="508"/>
    </location>
</feature>
<feature type="region of interest" description="Disordered" evidence="3">
    <location>
        <begin position="873"/>
        <end position="901"/>
    </location>
</feature>
<dbReference type="PANTHER" id="PTHR13322:SF2">
    <property type="entry name" value="INTEGRATOR COMPLEX SUBUNIT 7"/>
    <property type="match status" value="1"/>
</dbReference>
<evidence type="ECO:0000259" key="5">
    <source>
        <dbReference type="Pfam" id="PF24436"/>
    </source>
</evidence>
<feature type="domain" description="Integrator complex subunit 7 C-terminal" evidence="4">
    <location>
        <begin position="762"/>
        <end position="860"/>
    </location>
</feature>
<evidence type="ECO:0000313" key="7">
    <source>
        <dbReference type="Proteomes" id="UP000005237"/>
    </source>
</evidence>
<dbReference type="AlphaFoldDB" id="A0A8R1I4U8"/>